<feature type="region of interest" description="Disordered" evidence="1">
    <location>
        <begin position="19"/>
        <end position="48"/>
    </location>
</feature>
<dbReference type="EMBL" id="BMHQ01000013">
    <property type="protein sequence ID" value="GGE26881.1"/>
    <property type="molecule type" value="Genomic_DNA"/>
</dbReference>
<name>A0A8J2Y9R3_9BACL</name>
<keyword evidence="3" id="KW-1185">Reference proteome</keyword>
<reference evidence="2" key="1">
    <citation type="journal article" date="2014" name="Int. J. Syst. Evol. Microbiol.">
        <title>Complete genome sequence of Corynebacterium casei LMG S-19264T (=DSM 44701T), isolated from a smear-ripened cheese.</title>
        <authorList>
            <consortium name="US DOE Joint Genome Institute (JGI-PGF)"/>
            <person name="Walter F."/>
            <person name="Albersmeier A."/>
            <person name="Kalinowski J."/>
            <person name="Ruckert C."/>
        </authorList>
    </citation>
    <scope>NUCLEOTIDE SEQUENCE</scope>
    <source>
        <strain evidence="2">CGMCC 1.15179</strain>
    </source>
</reference>
<evidence type="ECO:0000313" key="2">
    <source>
        <dbReference type="EMBL" id="GGE26881.1"/>
    </source>
</evidence>
<gene>
    <name evidence="2" type="ORF">GCM10011571_31360</name>
</gene>
<reference evidence="2" key="2">
    <citation type="submission" date="2020-09" db="EMBL/GenBank/DDBJ databases">
        <authorList>
            <person name="Sun Q."/>
            <person name="Zhou Y."/>
        </authorList>
    </citation>
    <scope>NUCLEOTIDE SEQUENCE</scope>
    <source>
        <strain evidence="2">CGMCC 1.15179</strain>
    </source>
</reference>
<protein>
    <submittedName>
        <fullName evidence="2">Uncharacterized protein</fullName>
    </submittedName>
</protein>
<proteinExistence type="predicted"/>
<evidence type="ECO:0000313" key="3">
    <source>
        <dbReference type="Proteomes" id="UP000625210"/>
    </source>
</evidence>
<organism evidence="2 3">
    <name type="scientific">Marinithermofilum abyssi</name>
    <dbReference type="NCBI Taxonomy" id="1571185"/>
    <lineage>
        <taxon>Bacteria</taxon>
        <taxon>Bacillati</taxon>
        <taxon>Bacillota</taxon>
        <taxon>Bacilli</taxon>
        <taxon>Bacillales</taxon>
        <taxon>Thermoactinomycetaceae</taxon>
        <taxon>Marinithermofilum</taxon>
    </lineage>
</organism>
<dbReference type="AlphaFoldDB" id="A0A8J2Y9R3"/>
<sequence>MWEIPEAAVVTTSAKWTEAEAKAGATPNANNKDVDVTPYAIPNEPSIN</sequence>
<comment type="caution">
    <text evidence="2">The sequence shown here is derived from an EMBL/GenBank/DDBJ whole genome shotgun (WGS) entry which is preliminary data.</text>
</comment>
<dbReference type="Proteomes" id="UP000625210">
    <property type="component" value="Unassembled WGS sequence"/>
</dbReference>
<evidence type="ECO:0000256" key="1">
    <source>
        <dbReference type="SAM" id="MobiDB-lite"/>
    </source>
</evidence>
<accession>A0A8J2Y9R3</accession>